<keyword evidence="2" id="KW-0689">Ribosomal protein</keyword>
<dbReference type="Gene3D" id="3.40.630.30">
    <property type="match status" value="1"/>
</dbReference>
<dbReference type="SUPFAM" id="SSF55729">
    <property type="entry name" value="Acyl-CoA N-acyltransferases (Nat)"/>
    <property type="match status" value="1"/>
</dbReference>
<name>A0A1G4PPW3_9CAUL</name>
<keyword evidence="2" id="KW-0687">Ribonucleoprotein</keyword>
<dbReference type="OrthoDB" id="7595389at2"/>
<dbReference type="PANTHER" id="PTHR13355">
    <property type="entry name" value="GLUCOSAMINE 6-PHOSPHATE N-ACETYLTRANSFERASE"/>
    <property type="match status" value="1"/>
</dbReference>
<sequence>MAVQICEALPSDLGGLLTLYAQLNPSDPRLPDDAAARIFTEMQKRAGLSVLVAIVDGHVVGSVTLVILPNLTRGGAPYALVENVVTHDGYRRRGIGRELLAEAARCAEAAGCYKLMLMTSRPEPHVRDFYTGCGFNQNKVGFQMRFGGR</sequence>
<dbReference type="Proteomes" id="UP000199150">
    <property type="component" value="Unassembled WGS sequence"/>
</dbReference>
<evidence type="ECO:0000313" key="3">
    <source>
        <dbReference type="Proteomes" id="UP000199150"/>
    </source>
</evidence>
<gene>
    <name evidence="2" type="ORF">SAMN02927928_0564</name>
</gene>
<dbReference type="GO" id="GO:0005840">
    <property type="term" value="C:ribosome"/>
    <property type="evidence" value="ECO:0007669"/>
    <property type="project" value="UniProtKB-KW"/>
</dbReference>
<dbReference type="AlphaFoldDB" id="A0A1G4PPW3"/>
<dbReference type="InterPro" id="IPR000182">
    <property type="entry name" value="GNAT_dom"/>
</dbReference>
<dbReference type="GO" id="GO:0008080">
    <property type="term" value="F:N-acetyltransferase activity"/>
    <property type="evidence" value="ECO:0007669"/>
    <property type="project" value="TreeGrafter"/>
</dbReference>
<organism evidence="2 3">
    <name type="scientific">Asticcacaulis taihuensis</name>
    <dbReference type="NCBI Taxonomy" id="260084"/>
    <lineage>
        <taxon>Bacteria</taxon>
        <taxon>Pseudomonadati</taxon>
        <taxon>Pseudomonadota</taxon>
        <taxon>Alphaproteobacteria</taxon>
        <taxon>Caulobacterales</taxon>
        <taxon>Caulobacteraceae</taxon>
        <taxon>Asticcacaulis</taxon>
    </lineage>
</organism>
<evidence type="ECO:0000259" key="1">
    <source>
        <dbReference type="PROSITE" id="PS51186"/>
    </source>
</evidence>
<proteinExistence type="predicted"/>
<dbReference type="InterPro" id="IPR039143">
    <property type="entry name" value="GNPNAT1-like"/>
</dbReference>
<dbReference type="STRING" id="260084.SAMN02927928_0564"/>
<protein>
    <submittedName>
        <fullName evidence="2">Ribosomal protein S18 acetylase RimI</fullName>
    </submittedName>
</protein>
<reference evidence="3" key="1">
    <citation type="submission" date="2016-10" db="EMBL/GenBank/DDBJ databases">
        <authorList>
            <person name="Varghese N."/>
            <person name="Submissions S."/>
        </authorList>
    </citation>
    <scope>NUCLEOTIDE SEQUENCE [LARGE SCALE GENOMIC DNA]</scope>
    <source>
        <strain evidence="3">CGMCC 1.3431</strain>
    </source>
</reference>
<dbReference type="InterPro" id="IPR016181">
    <property type="entry name" value="Acyl_CoA_acyltransferase"/>
</dbReference>
<evidence type="ECO:0000313" key="2">
    <source>
        <dbReference type="EMBL" id="SCW34320.1"/>
    </source>
</evidence>
<dbReference type="Pfam" id="PF00583">
    <property type="entry name" value="Acetyltransf_1"/>
    <property type="match status" value="1"/>
</dbReference>
<dbReference type="EMBL" id="FMTS01000001">
    <property type="protein sequence ID" value="SCW34320.1"/>
    <property type="molecule type" value="Genomic_DNA"/>
</dbReference>
<dbReference type="PROSITE" id="PS51186">
    <property type="entry name" value="GNAT"/>
    <property type="match status" value="1"/>
</dbReference>
<accession>A0A1G4PPW3</accession>
<dbReference type="CDD" id="cd04301">
    <property type="entry name" value="NAT_SF"/>
    <property type="match status" value="1"/>
</dbReference>
<dbReference type="RefSeq" id="WP_090643397.1">
    <property type="nucleotide sequence ID" value="NZ_CBCRYE010000001.1"/>
</dbReference>
<keyword evidence="3" id="KW-1185">Reference proteome</keyword>
<dbReference type="PANTHER" id="PTHR13355:SF15">
    <property type="entry name" value="GCN5-RELATED N-ACETYLTRANSFERASE 3, CHLOROPLASTIC"/>
    <property type="match status" value="1"/>
</dbReference>
<feature type="domain" description="N-acetyltransferase" evidence="1">
    <location>
        <begin position="3"/>
        <end position="149"/>
    </location>
</feature>